<gene>
    <name evidence="1" type="ORF">ACFQ2F_03340</name>
</gene>
<evidence type="ECO:0000313" key="2">
    <source>
        <dbReference type="Proteomes" id="UP001597102"/>
    </source>
</evidence>
<sequence>MALHHAQPGEIVDLAPLGSAIANARTSAIIKTGQFEAIRLVVHAGAEIPEHEVPGNITLHCLEGRVHVSLTDSHLELGPNEWAYLEGGEPHSLKGIEDASLLLTIFFPHPSPQSLPSATE</sequence>
<proteinExistence type="predicted"/>
<dbReference type="Proteomes" id="UP001597102">
    <property type="component" value="Unassembled WGS sequence"/>
</dbReference>
<evidence type="ECO:0000313" key="1">
    <source>
        <dbReference type="EMBL" id="MFD0986130.1"/>
    </source>
</evidence>
<dbReference type="InterPro" id="IPR011051">
    <property type="entry name" value="RmlC_Cupin_sf"/>
</dbReference>
<dbReference type="EMBL" id="JBHTJO010000001">
    <property type="protein sequence ID" value="MFD0986130.1"/>
    <property type="molecule type" value="Genomic_DNA"/>
</dbReference>
<dbReference type="RefSeq" id="WP_379085677.1">
    <property type="nucleotide sequence ID" value="NZ_JBHTJO010000001.1"/>
</dbReference>
<dbReference type="SUPFAM" id="SSF51182">
    <property type="entry name" value="RmlC-like cupins"/>
    <property type="match status" value="1"/>
</dbReference>
<protein>
    <submittedName>
        <fullName evidence="1">Cupin</fullName>
    </submittedName>
</protein>
<dbReference type="InterPro" id="IPR014710">
    <property type="entry name" value="RmlC-like_jellyroll"/>
</dbReference>
<organism evidence="1 2">
    <name type="scientific">Methyloligella solikamskensis</name>
    <dbReference type="NCBI Taxonomy" id="1177756"/>
    <lineage>
        <taxon>Bacteria</taxon>
        <taxon>Pseudomonadati</taxon>
        <taxon>Pseudomonadota</taxon>
        <taxon>Alphaproteobacteria</taxon>
        <taxon>Hyphomicrobiales</taxon>
        <taxon>Hyphomicrobiaceae</taxon>
        <taxon>Methyloligella</taxon>
    </lineage>
</organism>
<comment type="caution">
    <text evidence="1">The sequence shown here is derived from an EMBL/GenBank/DDBJ whole genome shotgun (WGS) entry which is preliminary data.</text>
</comment>
<accession>A0ABW3J6S0</accession>
<dbReference type="Gene3D" id="2.60.120.10">
    <property type="entry name" value="Jelly Rolls"/>
    <property type="match status" value="1"/>
</dbReference>
<name>A0ABW3J6S0_9HYPH</name>
<keyword evidence="2" id="KW-1185">Reference proteome</keyword>
<reference evidence="2" key="1">
    <citation type="journal article" date="2019" name="Int. J. Syst. Evol. Microbiol.">
        <title>The Global Catalogue of Microorganisms (GCM) 10K type strain sequencing project: providing services to taxonomists for standard genome sequencing and annotation.</title>
        <authorList>
            <consortium name="The Broad Institute Genomics Platform"/>
            <consortium name="The Broad Institute Genome Sequencing Center for Infectious Disease"/>
            <person name="Wu L."/>
            <person name="Ma J."/>
        </authorList>
    </citation>
    <scope>NUCLEOTIDE SEQUENCE [LARGE SCALE GENOMIC DNA]</scope>
    <source>
        <strain evidence="2">CCUG 61697</strain>
    </source>
</reference>